<organism evidence="2">
    <name type="scientific">marine sediment metagenome</name>
    <dbReference type="NCBI Taxonomy" id="412755"/>
    <lineage>
        <taxon>unclassified sequences</taxon>
        <taxon>metagenomes</taxon>
        <taxon>ecological metagenomes</taxon>
    </lineage>
</organism>
<evidence type="ECO:0000313" key="2">
    <source>
        <dbReference type="EMBL" id="GAI74429.1"/>
    </source>
</evidence>
<sequence length="135" mass="15010">MIERVHEHIITELQQNTRTDTIFILTAILLNLLSLGINSAVAQGSGKDTTTWVVFFTFVCLVVVVSFVVEVGLLKGKQTRIKLIGGLLKMYKDQGVEGYYDASLLSNYATRYNLFLFVVIFTGLIALVVPLVLII</sequence>
<keyword evidence="1" id="KW-1133">Transmembrane helix</keyword>
<keyword evidence="1" id="KW-0812">Transmembrane</keyword>
<feature type="transmembrane region" description="Helical" evidence="1">
    <location>
        <begin position="21"/>
        <end position="41"/>
    </location>
</feature>
<protein>
    <submittedName>
        <fullName evidence="2">Uncharacterized protein</fullName>
    </submittedName>
</protein>
<accession>X1T312</accession>
<feature type="transmembrane region" description="Helical" evidence="1">
    <location>
        <begin position="53"/>
        <end position="74"/>
    </location>
</feature>
<dbReference type="AlphaFoldDB" id="X1T312"/>
<comment type="caution">
    <text evidence="2">The sequence shown here is derived from an EMBL/GenBank/DDBJ whole genome shotgun (WGS) entry which is preliminary data.</text>
</comment>
<evidence type="ECO:0000256" key="1">
    <source>
        <dbReference type="SAM" id="Phobius"/>
    </source>
</evidence>
<feature type="transmembrane region" description="Helical" evidence="1">
    <location>
        <begin position="114"/>
        <end position="134"/>
    </location>
</feature>
<dbReference type="EMBL" id="BARW01007635">
    <property type="protein sequence ID" value="GAI74429.1"/>
    <property type="molecule type" value="Genomic_DNA"/>
</dbReference>
<name>X1T312_9ZZZZ</name>
<proteinExistence type="predicted"/>
<keyword evidence="1" id="KW-0472">Membrane</keyword>
<reference evidence="2" key="1">
    <citation type="journal article" date="2014" name="Front. Microbiol.">
        <title>High frequency of phylogenetically diverse reductive dehalogenase-homologous genes in deep subseafloor sedimentary metagenomes.</title>
        <authorList>
            <person name="Kawai M."/>
            <person name="Futagami T."/>
            <person name="Toyoda A."/>
            <person name="Takaki Y."/>
            <person name="Nishi S."/>
            <person name="Hori S."/>
            <person name="Arai W."/>
            <person name="Tsubouchi T."/>
            <person name="Morono Y."/>
            <person name="Uchiyama I."/>
            <person name="Ito T."/>
            <person name="Fujiyama A."/>
            <person name="Inagaki F."/>
            <person name="Takami H."/>
        </authorList>
    </citation>
    <scope>NUCLEOTIDE SEQUENCE</scope>
    <source>
        <strain evidence="2">Expedition CK06-06</strain>
    </source>
</reference>
<gene>
    <name evidence="2" type="ORF">S12H4_15841</name>
</gene>